<evidence type="ECO:0000256" key="1">
    <source>
        <dbReference type="SAM" id="Phobius"/>
    </source>
</evidence>
<dbReference type="PANTHER" id="PTHR38457">
    <property type="entry name" value="REGULATOR ABRB-RELATED"/>
    <property type="match status" value="1"/>
</dbReference>
<keyword evidence="3" id="KW-1185">Reference proteome</keyword>
<dbReference type="PANTHER" id="PTHR38457:SF1">
    <property type="entry name" value="REGULATOR ABRB-RELATED"/>
    <property type="match status" value="1"/>
</dbReference>
<keyword evidence="2" id="KW-0614">Plasmid</keyword>
<reference evidence="2 3" key="1">
    <citation type="submission" date="2018-09" db="EMBL/GenBank/DDBJ databases">
        <title>The complete genome sequence of Neokomagataea tanensis NBRC 106556(T).</title>
        <authorList>
            <person name="Chua K.-O."/>
            <person name="See-Too W.-S."/>
            <person name="Hong K.-W."/>
            <person name="Yin W.-F."/>
            <person name="Chan K.-G."/>
        </authorList>
    </citation>
    <scope>NUCLEOTIDE SEQUENCE [LARGE SCALE GENOMIC DNA]</scope>
    <source>
        <strain evidence="3">AH13 \ NBRC 106556</strain>
        <plasmid evidence="2 3">unnamed1</plasmid>
    </source>
</reference>
<evidence type="ECO:0000313" key="3">
    <source>
        <dbReference type="Proteomes" id="UP000317214"/>
    </source>
</evidence>
<dbReference type="GO" id="GO:0016020">
    <property type="term" value="C:membrane"/>
    <property type="evidence" value="ECO:0007669"/>
    <property type="project" value="InterPro"/>
</dbReference>
<accession>A0A4Y6VC71</accession>
<dbReference type="NCBIfam" id="TIGR03082">
    <property type="entry name" value="Gneg_AbrB_dup"/>
    <property type="match status" value="2"/>
</dbReference>
<feature type="transmembrane region" description="Helical" evidence="1">
    <location>
        <begin position="91"/>
        <end position="112"/>
    </location>
</feature>
<dbReference type="OrthoDB" id="9809910at2"/>
<keyword evidence="1" id="KW-1133">Transmembrane helix</keyword>
<organism evidence="2 3">
    <name type="scientific">Neokomagataea tanensis</name>
    <dbReference type="NCBI Taxonomy" id="661191"/>
    <lineage>
        <taxon>Bacteria</taxon>
        <taxon>Pseudomonadati</taxon>
        <taxon>Pseudomonadota</taxon>
        <taxon>Alphaproteobacteria</taxon>
        <taxon>Acetobacterales</taxon>
        <taxon>Acetobacteraceae</taxon>
        <taxon>Neokomagataea</taxon>
    </lineage>
</organism>
<feature type="transmembrane region" description="Helical" evidence="1">
    <location>
        <begin position="219"/>
        <end position="235"/>
    </location>
</feature>
<feature type="transmembrane region" description="Helical" evidence="1">
    <location>
        <begin position="271"/>
        <end position="296"/>
    </location>
</feature>
<feature type="transmembrane region" description="Helical" evidence="1">
    <location>
        <begin position="241"/>
        <end position="259"/>
    </location>
</feature>
<dbReference type="Pfam" id="PF05145">
    <property type="entry name" value="AbrB"/>
    <property type="match status" value="1"/>
</dbReference>
<feature type="transmembrane region" description="Helical" evidence="1">
    <location>
        <begin position="192"/>
        <end position="212"/>
    </location>
</feature>
<feature type="transmembrane region" description="Helical" evidence="1">
    <location>
        <begin position="62"/>
        <end position="79"/>
    </location>
</feature>
<dbReference type="InterPro" id="IPR017516">
    <property type="entry name" value="AbrB_dup"/>
</dbReference>
<proteinExistence type="predicted"/>
<feature type="transmembrane region" description="Helical" evidence="1">
    <location>
        <begin position="20"/>
        <end position="50"/>
    </location>
</feature>
<feature type="transmembrane region" description="Helical" evidence="1">
    <location>
        <begin position="154"/>
        <end position="172"/>
    </location>
</feature>
<protein>
    <submittedName>
        <fullName evidence="2">AbrB family transcriptional regulator</fullName>
    </submittedName>
</protein>
<keyword evidence="1" id="KW-0472">Membrane</keyword>
<geneLocation type="plasmid" evidence="2">
    <name>unnamed1</name>
</geneLocation>
<dbReference type="PIRSF" id="PIRSF038991">
    <property type="entry name" value="Protein_AbrB"/>
    <property type="match status" value="1"/>
</dbReference>
<dbReference type="KEGG" id="ntn:D5366_11595"/>
<sequence length="357" mass="39819">MNLLIVKNQKYFEWAILSTVSILSTFILNVIHVPASFLLGPMIGSIIFSLKKTKTTIKINNYLFSLSQGFLGLLIAKSLKSSVLPEIYSHYIPFFLGVLVIIFTSTFIGFLLTKMKLLPGTTAIWGSSPGAAYAMTILGEAYGADVRLVAVMQYLRVICATIIASVIEFFINRKTSYQNKIVYHNTFYHLDYLVLFENILLTFFLVMVAKSLKSSSGSLLFPIIIGAILQNFNIVNIELPYWLLFTCYVIIGWSIGLKFDRDIIVKSLNFLPKILISTLTLIGVCGLFSVILVKFYKIDILTAYLAMSPGGSDSIAIIAESAPVDMPFVMAMQILRFIIVIITAPIISKYLSKKMSL</sequence>
<evidence type="ECO:0000313" key="2">
    <source>
        <dbReference type="EMBL" id="QDH26057.1"/>
    </source>
</evidence>
<dbReference type="InterPro" id="IPR007820">
    <property type="entry name" value="AbrB_fam"/>
</dbReference>
<feature type="transmembrane region" description="Helical" evidence="1">
    <location>
        <begin position="328"/>
        <end position="347"/>
    </location>
</feature>
<name>A0A4Y6VC71_9PROT</name>
<dbReference type="RefSeq" id="WP_141493998.1">
    <property type="nucleotide sequence ID" value="NZ_CP032486.1"/>
</dbReference>
<gene>
    <name evidence="2" type="ORF">D5366_11595</name>
</gene>
<keyword evidence="1" id="KW-0812">Transmembrane</keyword>
<dbReference type="AlphaFoldDB" id="A0A4Y6VC71"/>
<dbReference type="GO" id="GO:0010468">
    <property type="term" value="P:regulation of gene expression"/>
    <property type="evidence" value="ECO:0007669"/>
    <property type="project" value="InterPro"/>
</dbReference>
<dbReference type="Proteomes" id="UP000317214">
    <property type="component" value="Plasmid unnamed1"/>
</dbReference>
<dbReference type="EMBL" id="CP032486">
    <property type="protein sequence ID" value="QDH26057.1"/>
    <property type="molecule type" value="Genomic_DNA"/>
</dbReference>